<dbReference type="EMBL" id="PDKW01000040">
    <property type="protein sequence ID" value="PGH57359.1"/>
    <property type="molecule type" value="Genomic_DNA"/>
</dbReference>
<dbReference type="RefSeq" id="WP_098736811.1">
    <property type="nucleotide sequence ID" value="NZ_PDKW01000040.1"/>
</dbReference>
<keyword evidence="2" id="KW-1185">Reference proteome</keyword>
<evidence type="ECO:0000313" key="2">
    <source>
        <dbReference type="Proteomes" id="UP000225379"/>
    </source>
</evidence>
<comment type="caution">
    <text evidence="1">The sequence shown here is derived from an EMBL/GenBank/DDBJ whole genome shotgun (WGS) entry which is preliminary data.</text>
</comment>
<organism evidence="1 2">
    <name type="scientific">Azospirillum palustre</name>
    <dbReference type="NCBI Taxonomy" id="2044885"/>
    <lineage>
        <taxon>Bacteria</taxon>
        <taxon>Pseudomonadati</taxon>
        <taxon>Pseudomonadota</taxon>
        <taxon>Alphaproteobacteria</taxon>
        <taxon>Rhodospirillales</taxon>
        <taxon>Azospirillaceae</taxon>
        <taxon>Azospirillum</taxon>
    </lineage>
</organism>
<dbReference type="Proteomes" id="UP000225379">
    <property type="component" value="Unassembled WGS sequence"/>
</dbReference>
<name>A0A2B8BI14_9PROT</name>
<dbReference type="AlphaFoldDB" id="A0A2B8BI14"/>
<proteinExistence type="predicted"/>
<sequence length="220" mass="24285">MARVQIPSVPIYFMAPKWGRELAGGGGGTSVHVIMGPGAIASSNYGSRPQRNAPRCITALRRDHPKVKWIAGHLLNDNMGGPGVSENLTPLTATTNKRHSAVELKVKELLIISNQFFNIDKSEVEKAISRAVTEKDKRAELAKLYVHAIEMKVIVSNTKMTMPVLDKKTGRTVDVDVNAPHAIQVRAKAIRYDCTEAGNWVRSKSRPDITKAVRRVIRNE</sequence>
<evidence type="ECO:0000313" key="1">
    <source>
        <dbReference type="EMBL" id="PGH57359.1"/>
    </source>
</evidence>
<protein>
    <submittedName>
        <fullName evidence="1">Uncharacterized protein</fullName>
    </submittedName>
</protein>
<gene>
    <name evidence="1" type="ORF">CRT60_13005</name>
</gene>
<reference evidence="2" key="1">
    <citation type="submission" date="2017-10" db="EMBL/GenBank/DDBJ databases">
        <authorList>
            <person name="Kravchenko I.K."/>
            <person name="Grouzdev D.S."/>
        </authorList>
    </citation>
    <scope>NUCLEOTIDE SEQUENCE [LARGE SCALE GENOMIC DNA]</scope>
    <source>
        <strain evidence="2">B2</strain>
    </source>
</reference>
<dbReference type="OrthoDB" id="7787820at2"/>
<accession>A0A2B8BI14</accession>